<sequence>MSDGVAPLTYNIIGPIELAWDASREQLSLRGRTDLEGQVSSEILFSIQGDDAIKTLTQFQTLLQRIAQDNDGPRSFDCL</sequence>
<name>A0A0H5D1A5_9RHOB</name>
<protein>
    <submittedName>
        <fullName evidence="1">Uncharacterized protein</fullName>
    </submittedName>
</protein>
<accession>A0A0H5D1A5</accession>
<evidence type="ECO:0000313" key="1">
    <source>
        <dbReference type="EMBL" id="CRL10931.1"/>
    </source>
</evidence>
<dbReference type="Proteomes" id="UP000043764">
    <property type="component" value="Unassembled WGS sequence"/>
</dbReference>
<keyword evidence="2" id="KW-1185">Reference proteome</keyword>
<proteinExistence type="predicted"/>
<dbReference type="EMBL" id="CVRL01000020">
    <property type="protein sequence ID" value="CRL10931.1"/>
    <property type="molecule type" value="Genomic_DNA"/>
</dbReference>
<dbReference type="AlphaFoldDB" id="A0A0H5D1A5"/>
<reference evidence="1 2" key="1">
    <citation type="submission" date="2015-05" db="EMBL/GenBank/DDBJ databases">
        <authorList>
            <person name="Rodrigo-Torres Lidia"/>
            <person name="Arahal R.David."/>
        </authorList>
    </citation>
    <scope>NUCLEOTIDE SEQUENCE [LARGE SCALE GENOMIC DNA]</scope>
    <source>
        <strain evidence="1 2">CECT 7321</strain>
    </source>
</reference>
<organism evidence="1 2">
    <name type="scientific">Phaeobacter italicus</name>
    <dbReference type="NCBI Taxonomy" id="481446"/>
    <lineage>
        <taxon>Bacteria</taxon>
        <taxon>Pseudomonadati</taxon>
        <taxon>Pseudomonadota</taxon>
        <taxon>Alphaproteobacteria</taxon>
        <taxon>Rhodobacterales</taxon>
        <taxon>Roseobacteraceae</taxon>
        <taxon>Phaeobacter</taxon>
    </lineage>
</organism>
<gene>
    <name evidence="1" type="ORF">NIT7321_01779</name>
</gene>
<evidence type="ECO:0000313" key="2">
    <source>
        <dbReference type="Proteomes" id="UP000043764"/>
    </source>
</evidence>